<gene>
    <name evidence="1" type="primary">yjjG</name>
    <name evidence="1" type="ORF">HT99x_00781</name>
    <name evidence="2" type="ORF">HT99x_013440</name>
</gene>
<dbReference type="InterPro" id="IPR036412">
    <property type="entry name" value="HAD-like_sf"/>
</dbReference>
<reference evidence="2" key="3">
    <citation type="submission" date="2021-06" db="EMBL/GenBank/DDBJ databases">
        <title>Genomic Description and Analysis of Intracellular Bacteria, Candidatus Berkiella cookevillensis and Candidatus Berkiella aquae.</title>
        <authorList>
            <person name="Kidane D.T."/>
            <person name="Mehari Y.T."/>
            <person name="Rice F.C."/>
            <person name="Arivett B.A."/>
            <person name="Farone A.L."/>
            <person name="Berk S.G."/>
            <person name="Farone M.B."/>
        </authorList>
    </citation>
    <scope>NUCLEOTIDE SEQUENCE</scope>
    <source>
        <strain evidence="2">HT99</strain>
    </source>
</reference>
<dbReference type="Gene3D" id="1.10.150.240">
    <property type="entry name" value="Putative phosphatase, domain 2"/>
    <property type="match status" value="1"/>
</dbReference>
<dbReference type="EMBL" id="LKAJ01000002">
    <property type="protein sequence ID" value="KRG22359.1"/>
    <property type="molecule type" value="Genomic_DNA"/>
</dbReference>
<keyword evidence="3" id="KW-1185">Reference proteome</keyword>
<dbReference type="InterPro" id="IPR023214">
    <property type="entry name" value="HAD_sf"/>
</dbReference>
<dbReference type="PANTHER" id="PTHR43611:SF3">
    <property type="entry name" value="FLAVIN MONONUCLEOTIDE HYDROLASE 1, CHLOROPLATIC"/>
    <property type="match status" value="1"/>
</dbReference>
<keyword evidence="1" id="KW-0378">Hydrolase</keyword>
<dbReference type="SFLD" id="SFLDS00003">
    <property type="entry name" value="Haloacid_Dehalogenase"/>
    <property type="match status" value="1"/>
</dbReference>
<dbReference type="Gene3D" id="3.40.50.1000">
    <property type="entry name" value="HAD superfamily/HAD-like"/>
    <property type="match status" value="1"/>
</dbReference>
<organism evidence="1">
    <name type="scientific">Candidatus Berkiella aquae</name>
    <dbReference type="NCBI Taxonomy" id="295108"/>
    <lineage>
        <taxon>Bacteria</taxon>
        <taxon>Pseudomonadati</taxon>
        <taxon>Pseudomonadota</taxon>
        <taxon>Gammaproteobacteria</taxon>
        <taxon>Candidatus Berkiellales</taxon>
        <taxon>Candidatus Berkiellaceae</taxon>
        <taxon>Candidatus Berkiella</taxon>
    </lineage>
</organism>
<proteinExistence type="predicted"/>
<comment type="caution">
    <text evidence="1">The sequence shown here is derived from an EMBL/GenBank/DDBJ whole genome shotgun (WGS) entry which is preliminary data.</text>
</comment>
<dbReference type="Proteomes" id="UP000051497">
    <property type="component" value="Unassembled WGS sequence"/>
</dbReference>
<dbReference type="SUPFAM" id="SSF56784">
    <property type="entry name" value="HAD-like"/>
    <property type="match status" value="1"/>
</dbReference>
<sequence length="205" mass="23662">MNMAIQNIVFDVGNVLVRWDPYTITQTVFPEHDDVLTLMQSIFRHQTWLDLNLGSITEQQAILHYHQRLQIETTRLELLLQVVKESLLPIPGAAELLQRLHDKAFNLYALTDNTHDIMAYLKAKYRFWPLFKGIVVSAEIGHLKPSKEIYHYLLEHYQLNAHETLFIDDLALNVAGAKAVGIEAIQFVNTEQCIEALRDLQIDTQ</sequence>
<dbReference type="InterPro" id="IPR006439">
    <property type="entry name" value="HAD-SF_hydro_IA"/>
</dbReference>
<dbReference type="STRING" id="295108.HT99x_00781"/>
<dbReference type="EC" id="3.1.3.5" evidence="1"/>
<dbReference type="PANTHER" id="PTHR43611">
    <property type="entry name" value="ALPHA-D-GLUCOSE 1-PHOSPHATE PHOSPHATASE"/>
    <property type="match status" value="1"/>
</dbReference>
<evidence type="ECO:0000313" key="2">
    <source>
        <dbReference type="EMBL" id="MCS5712440.1"/>
    </source>
</evidence>
<dbReference type="SFLD" id="SFLDG01129">
    <property type="entry name" value="C1.5:_HAD__Beta-PGM__Phosphata"/>
    <property type="match status" value="1"/>
</dbReference>
<evidence type="ECO:0000313" key="1">
    <source>
        <dbReference type="EMBL" id="KRG22359.1"/>
    </source>
</evidence>
<dbReference type="CDD" id="cd02603">
    <property type="entry name" value="HAD_sEH-N_like"/>
    <property type="match status" value="1"/>
</dbReference>
<dbReference type="GO" id="GO:0008253">
    <property type="term" value="F:5'-nucleotidase activity"/>
    <property type="evidence" value="ECO:0007669"/>
    <property type="project" value="UniProtKB-EC"/>
</dbReference>
<protein>
    <submittedName>
        <fullName evidence="2">HAD family phosphatase</fullName>
    </submittedName>
    <submittedName>
        <fullName evidence="1">Pyrimidine 5'-nucleotidase YjjG</fullName>
        <ecNumber evidence="1">3.1.3.5</ecNumber>
    </submittedName>
</protein>
<dbReference type="EMBL" id="LKAJ02000001">
    <property type="protein sequence ID" value="MCS5712440.1"/>
    <property type="molecule type" value="Genomic_DNA"/>
</dbReference>
<dbReference type="Pfam" id="PF00702">
    <property type="entry name" value="Hydrolase"/>
    <property type="match status" value="1"/>
</dbReference>
<dbReference type="InterPro" id="IPR023198">
    <property type="entry name" value="PGP-like_dom2"/>
</dbReference>
<dbReference type="PRINTS" id="PR00413">
    <property type="entry name" value="HADHALOGNASE"/>
</dbReference>
<name>A0A0Q9Z005_9GAMM</name>
<dbReference type="OrthoDB" id="9788272at2"/>
<evidence type="ECO:0000313" key="3">
    <source>
        <dbReference type="Proteomes" id="UP000051497"/>
    </source>
</evidence>
<dbReference type="AlphaFoldDB" id="A0A0Q9Z005"/>
<dbReference type="NCBIfam" id="TIGR01509">
    <property type="entry name" value="HAD-SF-IA-v3"/>
    <property type="match status" value="1"/>
</dbReference>
<accession>A0A0Q9Z005</accession>
<dbReference type="RefSeq" id="WP_075065412.1">
    <property type="nucleotide sequence ID" value="NZ_LKAJ02000001.1"/>
</dbReference>
<reference evidence="2" key="2">
    <citation type="journal article" date="2016" name="Genome Announc.">
        <title>Draft Genome Sequences of Two Novel Amoeba-Resistant Intranuclear Bacteria, 'Candidatus Berkiella cookevillensis' and 'Candidatus Berkiella aquae'.</title>
        <authorList>
            <person name="Mehari Y.T."/>
            <person name="Arivett B.A."/>
            <person name="Farone A.L."/>
            <person name="Gunderson J.H."/>
            <person name="Farone M.B."/>
        </authorList>
    </citation>
    <scope>NUCLEOTIDE SEQUENCE</scope>
    <source>
        <strain evidence="2">HT99</strain>
    </source>
</reference>
<reference evidence="1" key="1">
    <citation type="submission" date="2015-09" db="EMBL/GenBank/DDBJ databases">
        <title>Draft Genome Sequences of Two Novel Amoeba-resistant Intranuclear Bacteria, Candidatus Berkiella cookevillensis and Candidatus Berkiella aquae.</title>
        <authorList>
            <person name="Mehari Y.T."/>
            <person name="Arivett B.A."/>
            <person name="Farone A.L."/>
            <person name="Gunderson J.H."/>
            <person name="Farone M.B."/>
        </authorList>
    </citation>
    <scope>NUCLEOTIDE SEQUENCE [LARGE SCALE GENOMIC DNA]</scope>
    <source>
        <strain evidence="1">HT99</strain>
    </source>
</reference>